<evidence type="ECO:0000313" key="2">
    <source>
        <dbReference type="Proteomes" id="UP000814033"/>
    </source>
</evidence>
<name>A0ACB8S5G5_9AGAM</name>
<dbReference type="Proteomes" id="UP000814033">
    <property type="component" value="Unassembled WGS sequence"/>
</dbReference>
<reference evidence="1" key="2">
    <citation type="journal article" date="2022" name="New Phytol.">
        <title>Evolutionary transition to the ectomycorrhizal habit in the genomes of a hyperdiverse lineage of mushroom-forming fungi.</title>
        <authorList>
            <person name="Looney B."/>
            <person name="Miyauchi S."/>
            <person name="Morin E."/>
            <person name="Drula E."/>
            <person name="Courty P.E."/>
            <person name="Kohler A."/>
            <person name="Kuo A."/>
            <person name="LaButti K."/>
            <person name="Pangilinan J."/>
            <person name="Lipzen A."/>
            <person name="Riley R."/>
            <person name="Andreopoulos W."/>
            <person name="He G."/>
            <person name="Johnson J."/>
            <person name="Nolan M."/>
            <person name="Tritt A."/>
            <person name="Barry K.W."/>
            <person name="Grigoriev I.V."/>
            <person name="Nagy L.G."/>
            <person name="Hibbett D."/>
            <person name="Henrissat B."/>
            <person name="Matheny P.B."/>
            <person name="Labbe J."/>
            <person name="Martin F.M."/>
        </authorList>
    </citation>
    <scope>NUCLEOTIDE SEQUENCE</scope>
    <source>
        <strain evidence="1">FP105234-sp</strain>
    </source>
</reference>
<proteinExistence type="predicted"/>
<protein>
    <submittedName>
        <fullName evidence="1">Uncharacterized protein</fullName>
    </submittedName>
</protein>
<accession>A0ACB8S5G5</accession>
<reference evidence="1" key="1">
    <citation type="submission" date="2021-02" db="EMBL/GenBank/DDBJ databases">
        <authorList>
            <consortium name="DOE Joint Genome Institute"/>
            <person name="Ahrendt S."/>
            <person name="Looney B.P."/>
            <person name="Miyauchi S."/>
            <person name="Morin E."/>
            <person name="Drula E."/>
            <person name="Courty P.E."/>
            <person name="Chicoki N."/>
            <person name="Fauchery L."/>
            <person name="Kohler A."/>
            <person name="Kuo A."/>
            <person name="Labutti K."/>
            <person name="Pangilinan J."/>
            <person name="Lipzen A."/>
            <person name="Riley R."/>
            <person name="Andreopoulos W."/>
            <person name="He G."/>
            <person name="Johnson J."/>
            <person name="Barry K.W."/>
            <person name="Grigoriev I.V."/>
            <person name="Nagy L."/>
            <person name="Hibbett D."/>
            <person name="Henrissat B."/>
            <person name="Matheny P.B."/>
            <person name="Labbe J."/>
            <person name="Martin F."/>
        </authorList>
    </citation>
    <scope>NUCLEOTIDE SEQUENCE</scope>
    <source>
        <strain evidence="1">FP105234-sp</strain>
    </source>
</reference>
<dbReference type="EMBL" id="MU275852">
    <property type="protein sequence ID" value="KAI0051387.1"/>
    <property type="molecule type" value="Genomic_DNA"/>
</dbReference>
<evidence type="ECO:0000313" key="1">
    <source>
        <dbReference type="EMBL" id="KAI0051387.1"/>
    </source>
</evidence>
<sequence>MSDNGSSYGDSDVSCEGNSESYKGDAYDALKTVMHSPLTWRTHPTKVLRTPLRRRPTLVQRTPTRARSSDLSSSRGRDTSSSRASGLSSSDGYVPRTDYGTSRTGNYPNFMRSHGLEMGDHDEHLEGKAILDGCRAVDNAEYKEAQGQR</sequence>
<organism evidence="1 2">
    <name type="scientific">Auriscalpium vulgare</name>
    <dbReference type="NCBI Taxonomy" id="40419"/>
    <lineage>
        <taxon>Eukaryota</taxon>
        <taxon>Fungi</taxon>
        <taxon>Dikarya</taxon>
        <taxon>Basidiomycota</taxon>
        <taxon>Agaricomycotina</taxon>
        <taxon>Agaricomycetes</taxon>
        <taxon>Russulales</taxon>
        <taxon>Auriscalpiaceae</taxon>
        <taxon>Auriscalpium</taxon>
    </lineage>
</organism>
<keyword evidence="2" id="KW-1185">Reference proteome</keyword>
<comment type="caution">
    <text evidence="1">The sequence shown here is derived from an EMBL/GenBank/DDBJ whole genome shotgun (WGS) entry which is preliminary data.</text>
</comment>
<gene>
    <name evidence="1" type="ORF">FA95DRAFT_1554455</name>
</gene>